<dbReference type="GO" id="GO:0004519">
    <property type="term" value="F:endonuclease activity"/>
    <property type="evidence" value="ECO:0007669"/>
    <property type="project" value="UniProtKB-KW"/>
</dbReference>
<dbReference type="GO" id="GO:0016787">
    <property type="term" value="F:hydrolase activity"/>
    <property type="evidence" value="ECO:0007669"/>
    <property type="project" value="UniProtKB-KW"/>
</dbReference>
<protein>
    <recommendedName>
        <fullName evidence="13">Reverse transcriptase</fullName>
    </recommendedName>
</protein>
<dbReference type="Gene3D" id="3.30.70.270">
    <property type="match status" value="2"/>
</dbReference>
<evidence type="ECO:0000256" key="5">
    <source>
        <dbReference type="ARBA" id="ARBA00022801"/>
    </source>
</evidence>
<accession>A0A9P8K2X1</accession>
<dbReference type="GO" id="GO:0005634">
    <property type="term" value="C:nucleus"/>
    <property type="evidence" value="ECO:0007669"/>
    <property type="project" value="UniProtKB-ARBA"/>
</dbReference>
<keyword evidence="2" id="KW-0548">Nucleotidyltransferase</keyword>
<dbReference type="GO" id="GO:0015074">
    <property type="term" value="P:DNA integration"/>
    <property type="evidence" value="ECO:0007669"/>
    <property type="project" value="InterPro"/>
</dbReference>
<feature type="non-terminal residue" evidence="11">
    <location>
        <position position="777"/>
    </location>
</feature>
<keyword evidence="4" id="KW-0255">Endonuclease</keyword>
<dbReference type="AlphaFoldDB" id="A0A9P8K2X1"/>
<evidence type="ECO:0000256" key="3">
    <source>
        <dbReference type="ARBA" id="ARBA00022722"/>
    </source>
</evidence>
<comment type="caution">
    <text evidence="11">The sequence shown here is derived from an EMBL/GenBank/DDBJ whole genome shotgun (WGS) entry which is preliminary data.</text>
</comment>
<dbReference type="SUPFAM" id="SSF53098">
    <property type="entry name" value="Ribonuclease H-like"/>
    <property type="match status" value="1"/>
</dbReference>
<feature type="domain" description="Integrase catalytic" evidence="10">
    <location>
        <begin position="549"/>
        <end position="717"/>
    </location>
</feature>
<gene>
    <name evidence="11" type="ORF">KCV03_g10372</name>
</gene>
<dbReference type="FunFam" id="1.10.340.70:FF:000001">
    <property type="entry name" value="Retrovirus-related Pol polyprotein from transposon gypsy-like Protein"/>
    <property type="match status" value="1"/>
</dbReference>
<evidence type="ECO:0000259" key="9">
    <source>
        <dbReference type="PROSITE" id="PS50878"/>
    </source>
</evidence>
<dbReference type="InterPro" id="IPR041373">
    <property type="entry name" value="RT_RNaseH"/>
</dbReference>
<dbReference type="CDD" id="cd01647">
    <property type="entry name" value="RT_LTR"/>
    <property type="match status" value="1"/>
</dbReference>
<evidence type="ECO:0000313" key="12">
    <source>
        <dbReference type="Proteomes" id="UP000767238"/>
    </source>
</evidence>
<proteinExistence type="predicted"/>
<keyword evidence="5" id="KW-0378">Hydrolase</keyword>
<feature type="domain" description="Reverse transcriptase" evidence="9">
    <location>
        <begin position="31"/>
        <end position="211"/>
    </location>
</feature>
<dbReference type="PANTHER" id="PTHR37984">
    <property type="entry name" value="PROTEIN CBG26694"/>
    <property type="match status" value="1"/>
</dbReference>
<name>A0A9P8K2X1_AURME</name>
<evidence type="ECO:0000256" key="8">
    <source>
        <dbReference type="SAM" id="MobiDB-lite"/>
    </source>
</evidence>
<dbReference type="FunFam" id="3.30.70.270:FF:000063">
    <property type="entry name" value="Zinc knuckle domaincontaining protein"/>
    <property type="match status" value="1"/>
</dbReference>
<dbReference type="Gene3D" id="1.10.340.70">
    <property type="match status" value="1"/>
</dbReference>
<evidence type="ECO:0000256" key="4">
    <source>
        <dbReference type="ARBA" id="ARBA00022759"/>
    </source>
</evidence>
<dbReference type="Pfam" id="PF17917">
    <property type="entry name" value="RT_RNaseH"/>
    <property type="match status" value="1"/>
</dbReference>
<feature type="region of interest" description="Disordered" evidence="8">
    <location>
        <begin position="752"/>
        <end position="777"/>
    </location>
</feature>
<evidence type="ECO:0008006" key="13">
    <source>
        <dbReference type="Google" id="ProtNLM"/>
    </source>
</evidence>
<dbReference type="InterPro" id="IPR000477">
    <property type="entry name" value="RT_dom"/>
</dbReference>
<evidence type="ECO:0000259" key="10">
    <source>
        <dbReference type="PROSITE" id="PS50994"/>
    </source>
</evidence>
<dbReference type="InterPro" id="IPR001584">
    <property type="entry name" value="Integrase_cat-core"/>
</dbReference>
<dbReference type="Proteomes" id="UP000767238">
    <property type="component" value="Unassembled WGS sequence"/>
</dbReference>
<dbReference type="PROSITE" id="PS50878">
    <property type="entry name" value="RT_POL"/>
    <property type="match status" value="1"/>
</dbReference>
<dbReference type="InterPro" id="IPR036397">
    <property type="entry name" value="RNaseH_sf"/>
</dbReference>
<keyword evidence="6" id="KW-0694">RNA-binding</keyword>
<dbReference type="CDD" id="cd09274">
    <property type="entry name" value="RNase_HI_RT_Ty3"/>
    <property type="match status" value="1"/>
</dbReference>
<feature type="compositionally biased region" description="Basic and acidic residues" evidence="8">
    <location>
        <begin position="758"/>
        <end position="777"/>
    </location>
</feature>
<organism evidence="11 12">
    <name type="scientific">Aureobasidium melanogenum</name>
    <name type="common">Aureobasidium pullulans var. melanogenum</name>
    <dbReference type="NCBI Taxonomy" id="46634"/>
    <lineage>
        <taxon>Eukaryota</taxon>
        <taxon>Fungi</taxon>
        <taxon>Dikarya</taxon>
        <taxon>Ascomycota</taxon>
        <taxon>Pezizomycotina</taxon>
        <taxon>Dothideomycetes</taxon>
        <taxon>Dothideomycetidae</taxon>
        <taxon>Dothideales</taxon>
        <taxon>Saccotheciaceae</taxon>
        <taxon>Aureobasidium</taxon>
    </lineage>
</organism>
<reference evidence="11" key="1">
    <citation type="journal article" date="2021" name="J Fungi (Basel)">
        <title>Virulence traits and population genomics of the black yeast Aureobasidium melanogenum.</title>
        <authorList>
            <person name="Cernosa A."/>
            <person name="Sun X."/>
            <person name="Gostincar C."/>
            <person name="Fang C."/>
            <person name="Gunde-Cimerman N."/>
            <person name="Song Z."/>
        </authorList>
    </citation>
    <scope>NUCLEOTIDE SEQUENCE</scope>
    <source>
        <strain evidence="11">EXF-8016</strain>
    </source>
</reference>
<dbReference type="Pfam" id="PF17921">
    <property type="entry name" value="Integrase_H2C2"/>
    <property type="match status" value="1"/>
</dbReference>
<feature type="non-terminal residue" evidence="11">
    <location>
        <position position="1"/>
    </location>
</feature>
<dbReference type="FunFam" id="3.30.420.10:FF:000032">
    <property type="entry name" value="Retrovirus-related Pol polyprotein from transposon 297-like Protein"/>
    <property type="match status" value="1"/>
</dbReference>
<dbReference type="PROSITE" id="PS50994">
    <property type="entry name" value="INTEGRASE"/>
    <property type="match status" value="1"/>
</dbReference>
<evidence type="ECO:0000256" key="2">
    <source>
        <dbReference type="ARBA" id="ARBA00022695"/>
    </source>
</evidence>
<dbReference type="InterPro" id="IPR050951">
    <property type="entry name" value="Retrovirus_Pol_polyprotein"/>
</dbReference>
<dbReference type="PANTHER" id="PTHR37984:SF5">
    <property type="entry name" value="PROTEIN NYNRIN-LIKE"/>
    <property type="match status" value="1"/>
</dbReference>
<dbReference type="Gene3D" id="3.10.10.10">
    <property type="entry name" value="HIV Type 1 Reverse Transcriptase, subunit A, domain 1"/>
    <property type="match status" value="1"/>
</dbReference>
<keyword evidence="3" id="KW-0540">Nuclease</keyword>
<dbReference type="EMBL" id="JAHFYH010000306">
    <property type="protein sequence ID" value="KAH0209000.1"/>
    <property type="molecule type" value="Genomic_DNA"/>
</dbReference>
<dbReference type="InterPro" id="IPR041588">
    <property type="entry name" value="Integrase_H2C2"/>
</dbReference>
<dbReference type="Pfam" id="PF00078">
    <property type="entry name" value="RVT_1"/>
    <property type="match status" value="1"/>
</dbReference>
<dbReference type="Gene3D" id="3.30.420.10">
    <property type="entry name" value="Ribonuclease H-like superfamily/Ribonuclease H"/>
    <property type="match status" value="1"/>
</dbReference>
<dbReference type="InterPro" id="IPR043128">
    <property type="entry name" value="Rev_trsase/Diguanyl_cyclase"/>
</dbReference>
<keyword evidence="1" id="KW-0808">Transferase</keyword>
<reference evidence="11" key="2">
    <citation type="submission" date="2021-08" db="EMBL/GenBank/DDBJ databases">
        <authorList>
            <person name="Gostincar C."/>
            <person name="Sun X."/>
            <person name="Song Z."/>
            <person name="Gunde-Cimerman N."/>
        </authorList>
    </citation>
    <scope>NUCLEOTIDE SEQUENCE</scope>
    <source>
        <strain evidence="11">EXF-8016</strain>
    </source>
</reference>
<evidence type="ECO:0000313" key="11">
    <source>
        <dbReference type="EMBL" id="KAH0209000.1"/>
    </source>
</evidence>
<dbReference type="InterPro" id="IPR043502">
    <property type="entry name" value="DNA/RNA_pol_sf"/>
</dbReference>
<dbReference type="InterPro" id="IPR012337">
    <property type="entry name" value="RNaseH-like_sf"/>
</dbReference>
<evidence type="ECO:0000256" key="6">
    <source>
        <dbReference type="ARBA" id="ARBA00022884"/>
    </source>
</evidence>
<sequence>LEPGKQPTFGPIYALSEKELKTLREYLDENLARGFIRKSESPAGYPILFAPKKDGSLRLCVDYRKINDITIKNRYPLPNIEELQDRLSKAKWFSKIDLKGAYNLIRMKEGEEWKTAFRTRYGHYEYLVMPFGLTNAPATCQMMINDTLREYLDRTVVAYLDDILIYTEGNLEQHVKDVQQVLTKLQERRLKANPKKCEFHVKETEFLGFIIGVDGIRIDPAKITSIKEWPTPKNLKEVQSFLGLANYNRKFISGYSQTALPLVELTKQDTPFIWKERQQKAFEALKQACIDGPTLRMFDSGKPVHIETDASDRAIGACLTQDHEGKRHPVAYYSRKMTPAEQNYDIHDKELLAIVAALQHWRVYAEGAPSLTILTDHKNLLTFTTTKVLNRRQVRWSELLGQYKFKIQYTPGKDNGRADALSRRIDYMEGKEAIVHSILQTNKDGTLSARTHEFNAVLRIMKDDEEEFPISHDKYQVPEKHQEQCIRDHHDDPIHGHPGITKTIEIIQRNFAFPQMKAKVTAYVQKCRSCQMNKSSRHAKYGEIQFVNPPLQPWDEVTMDFITGLRSLNSAGRSKLCQQYDSILVMVDRLTKYTHFIPCMKSITAEELAHLVLDRLIRYHGIPKSFITDRDKLFTSNYWKTLVSVMGIKHKLSTAYHPQTDGQTERANQTLEAYLRHYVSYAQDNWVLYLPMAQLALNNQISATTGVSPFYANFGKHPNLFMEPRLQHPNADKAMITSDALKELHKQLRQKILSSQDGLRDSRQKSKPDPQLRKGDK</sequence>
<evidence type="ECO:0000256" key="7">
    <source>
        <dbReference type="ARBA" id="ARBA00022918"/>
    </source>
</evidence>
<dbReference type="GO" id="GO:0003964">
    <property type="term" value="F:RNA-directed DNA polymerase activity"/>
    <property type="evidence" value="ECO:0007669"/>
    <property type="project" value="UniProtKB-KW"/>
</dbReference>
<keyword evidence="7" id="KW-0695">RNA-directed DNA polymerase</keyword>
<evidence type="ECO:0000256" key="1">
    <source>
        <dbReference type="ARBA" id="ARBA00022679"/>
    </source>
</evidence>
<dbReference type="GO" id="GO:0003723">
    <property type="term" value="F:RNA binding"/>
    <property type="evidence" value="ECO:0007669"/>
    <property type="project" value="UniProtKB-KW"/>
</dbReference>
<dbReference type="SUPFAM" id="SSF56672">
    <property type="entry name" value="DNA/RNA polymerases"/>
    <property type="match status" value="1"/>
</dbReference>